<keyword evidence="1" id="KW-0732">Signal</keyword>
<protein>
    <submittedName>
        <fullName evidence="4">DUF1214 domain-containing protein</fullName>
    </submittedName>
</protein>
<comment type="caution">
    <text evidence="4">The sequence shown here is derived from an EMBL/GenBank/DDBJ whole genome shotgun (WGS) entry which is preliminary data.</text>
</comment>
<dbReference type="Pfam" id="PF06863">
    <property type="entry name" value="DUF1254"/>
    <property type="match status" value="1"/>
</dbReference>
<reference evidence="4 5" key="1">
    <citation type="submission" date="2018-07" db="EMBL/GenBank/DDBJ databases">
        <title>Genome assembly of strain KB82.</title>
        <authorList>
            <person name="Kukolya J."/>
            <person name="Horvath B."/>
            <person name="Nagy I."/>
            <person name="Toth A."/>
        </authorList>
    </citation>
    <scope>NUCLEOTIDE SEQUENCE [LARGE SCALE GENOMIC DNA]</scope>
    <source>
        <strain evidence="4 5">Kb82</strain>
    </source>
</reference>
<proteinExistence type="predicted"/>
<dbReference type="Gene3D" id="2.60.40.1610">
    <property type="entry name" value="Domain of unknown function DUF1254"/>
    <property type="match status" value="1"/>
</dbReference>
<gene>
    <name evidence="4" type="ORF">C4F50_14040</name>
</gene>
<dbReference type="PANTHER" id="PTHR36509:SF2">
    <property type="entry name" value="BLL3101 PROTEIN"/>
    <property type="match status" value="1"/>
</dbReference>
<evidence type="ECO:0000256" key="1">
    <source>
        <dbReference type="SAM" id="SignalP"/>
    </source>
</evidence>
<feature type="signal peptide" evidence="1">
    <location>
        <begin position="1"/>
        <end position="21"/>
    </location>
</feature>
<evidence type="ECO:0000313" key="4">
    <source>
        <dbReference type="EMBL" id="MBE8726056.1"/>
    </source>
</evidence>
<name>A0ABR9TL11_9FLAO</name>
<keyword evidence="5" id="KW-1185">Reference proteome</keyword>
<dbReference type="Pfam" id="PF06742">
    <property type="entry name" value="DUF1214"/>
    <property type="match status" value="1"/>
</dbReference>
<organism evidence="4 5">
    <name type="scientific">Flavobacterium hungaricum</name>
    <dbReference type="NCBI Taxonomy" id="2082725"/>
    <lineage>
        <taxon>Bacteria</taxon>
        <taxon>Pseudomonadati</taxon>
        <taxon>Bacteroidota</taxon>
        <taxon>Flavobacteriia</taxon>
        <taxon>Flavobacteriales</taxon>
        <taxon>Flavobacteriaceae</taxon>
        <taxon>Flavobacterium</taxon>
    </lineage>
</organism>
<dbReference type="SUPFAM" id="SSF160935">
    <property type="entry name" value="VPA0735-like"/>
    <property type="match status" value="1"/>
</dbReference>
<dbReference type="Proteomes" id="UP000640614">
    <property type="component" value="Unassembled WGS sequence"/>
</dbReference>
<dbReference type="RefSeq" id="WP_194139259.1">
    <property type="nucleotide sequence ID" value="NZ_PRDM01000003.1"/>
</dbReference>
<feature type="chain" id="PRO_5045441467" evidence="1">
    <location>
        <begin position="22"/>
        <end position="373"/>
    </location>
</feature>
<sequence>MKILTSILLSSCIVLFTSAYSQNTNKSKTIEKLSLTINTFSKPPKKNTQKLFDPITLPNGKQKVTIDNFVRAETDNYFKIRTNDGCFGKLCHNSGPADVNHQSIIRTNRDTRYSYGIFDLSSPLTITIPDTKGRFISMMVISEDSYIRVFYEPGNYTLTRENVGTRFIHITIRTLADPNSPEDNKIVTAIQESIVVKQASTGKLEIPDWDEESLTKTRNLLLALAKDLPNSKAAFGTEWEVTQVRQLLGTAGGYGGNPEKDAVYLNLNPPKDDGVTAYTLTLKDVPVDAFWSVSLYNEKGYYEVNKYNSYNFNSITSKKNPDGSVTINFGGDPNQPNFLYITKGWNYMIRLYRPHKEILNGTWKCPELVEVKQ</sequence>
<dbReference type="InterPro" id="IPR010679">
    <property type="entry name" value="DUF1254"/>
</dbReference>
<dbReference type="InterPro" id="IPR037049">
    <property type="entry name" value="DUF1214_C_sf"/>
</dbReference>
<dbReference type="Gene3D" id="2.60.120.600">
    <property type="entry name" value="Domain of unknown function DUF1214, C-terminal domain"/>
    <property type="match status" value="1"/>
</dbReference>
<dbReference type="EMBL" id="PRDM01000003">
    <property type="protein sequence ID" value="MBE8726056.1"/>
    <property type="molecule type" value="Genomic_DNA"/>
</dbReference>
<feature type="domain" description="DUF1254" evidence="3">
    <location>
        <begin position="89"/>
        <end position="150"/>
    </location>
</feature>
<evidence type="ECO:0000259" key="2">
    <source>
        <dbReference type="Pfam" id="PF06742"/>
    </source>
</evidence>
<dbReference type="PANTHER" id="PTHR36509">
    <property type="entry name" value="BLL3101 PROTEIN"/>
    <property type="match status" value="1"/>
</dbReference>
<dbReference type="InterPro" id="IPR010621">
    <property type="entry name" value="DUF1214"/>
</dbReference>
<evidence type="ECO:0000259" key="3">
    <source>
        <dbReference type="Pfam" id="PF06863"/>
    </source>
</evidence>
<feature type="domain" description="DUF1214" evidence="2">
    <location>
        <begin position="273"/>
        <end position="355"/>
    </location>
</feature>
<evidence type="ECO:0000313" key="5">
    <source>
        <dbReference type="Proteomes" id="UP000640614"/>
    </source>
</evidence>
<dbReference type="InterPro" id="IPR037050">
    <property type="entry name" value="DUF1254_sf"/>
</dbReference>
<accession>A0ABR9TL11</accession>